<keyword evidence="1" id="KW-0812">Transmembrane</keyword>
<sequence length="228" mass="24077">PSPAAASDGPTEPGVRSPRVLGLLLLVAVVASGVAAVAAALAQWHMKSLIRPLSQEATARTAEGYQRAEMWLGNTGGVLRGCLALTVLLLVAWFFQMRANALVLDPSWPQRQGMGWLLLSCLCAIGLFFVPKMIVNDVWAASTPPPGQRRGNALLTVWWLAVLGTSFQLWNGFAVLADGDDAVWAVTDGVTDLLIGDAFAVAACALTFVVVRRLGALQDRHPAAPVAG</sequence>
<evidence type="ECO:0000313" key="4">
    <source>
        <dbReference type="Proteomes" id="UP000598297"/>
    </source>
</evidence>
<feature type="transmembrane region" description="Helical" evidence="1">
    <location>
        <begin position="193"/>
        <end position="211"/>
    </location>
</feature>
<reference evidence="3" key="1">
    <citation type="submission" date="2020-01" db="EMBL/GenBank/DDBJ databases">
        <title>Whole-genome analyses of novel actinobacteria.</title>
        <authorList>
            <person name="Sahin N."/>
        </authorList>
    </citation>
    <scope>NUCLEOTIDE SEQUENCE</scope>
    <source>
        <strain evidence="3">YC537</strain>
    </source>
</reference>
<dbReference type="AlphaFoldDB" id="A0A964XRH2"/>
<accession>A0A964XRH2</accession>
<proteinExistence type="predicted"/>
<feature type="domain" description="DUF4328" evidence="2">
    <location>
        <begin position="74"/>
        <end position="214"/>
    </location>
</feature>
<gene>
    <name evidence="3" type="ORF">GUY60_35770</name>
</gene>
<name>A0A964XRH2_9ACTN</name>
<evidence type="ECO:0000256" key="1">
    <source>
        <dbReference type="SAM" id="Phobius"/>
    </source>
</evidence>
<organism evidence="3 4">
    <name type="scientific">Streptomyces boluensis</name>
    <dbReference type="NCBI Taxonomy" id="1775135"/>
    <lineage>
        <taxon>Bacteria</taxon>
        <taxon>Bacillati</taxon>
        <taxon>Actinomycetota</taxon>
        <taxon>Actinomycetes</taxon>
        <taxon>Kitasatosporales</taxon>
        <taxon>Streptomycetaceae</taxon>
        <taxon>Streptomyces</taxon>
    </lineage>
</organism>
<dbReference type="Proteomes" id="UP000598297">
    <property type="component" value="Unassembled WGS sequence"/>
</dbReference>
<dbReference type="Pfam" id="PF14219">
    <property type="entry name" value="DUF4328"/>
    <property type="match status" value="1"/>
</dbReference>
<keyword evidence="1" id="KW-0472">Membrane</keyword>
<dbReference type="RefSeq" id="WP_161705587.1">
    <property type="nucleotide sequence ID" value="NZ_JAAAHS010000559.1"/>
</dbReference>
<evidence type="ECO:0000313" key="3">
    <source>
        <dbReference type="EMBL" id="NBE56693.1"/>
    </source>
</evidence>
<protein>
    <submittedName>
        <fullName evidence="3">DUF4328 domain-containing protein</fullName>
    </submittedName>
</protein>
<dbReference type="InterPro" id="IPR025565">
    <property type="entry name" value="DUF4328"/>
</dbReference>
<feature type="non-terminal residue" evidence="3">
    <location>
        <position position="1"/>
    </location>
</feature>
<feature type="transmembrane region" description="Helical" evidence="1">
    <location>
        <begin position="115"/>
        <end position="135"/>
    </location>
</feature>
<dbReference type="EMBL" id="JAAAHS010000559">
    <property type="protein sequence ID" value="NBE56693.1"/>
    <property type="molecule type" value="Genomic_DNA"/>
</dbReference>
<evidence type="ECO:0000259" key="2">
    <source>
        <dbReference type="Pfam" id="PF14219"/>
    </source>
</evidence>
<dbReference type="OrthoDB" id="4174975at2"/>
<keyword evidence="1" id="KW-1133">Transmembrane helix</keyword>
<keyword evidence="4" id="KW-1185">Reference proteome</keyword>
<feature type="transmembrane region" description="Helical" evidence="1">
    <location>
        <begin position="155"/>
        <end position="173"/>
    </location>
</feature>
<comment type="caution">
    <text evidence="3">The sequence shown here is derived from an EMBL/GenBank/DDBJ whole genome shotgun (WGS) entry which is preliminary data.</text>
</comment>
<feature type="transmembrane region" description="Helical" evidence="1">
    <location>
        <begin position="77"/>
        <end position="95"/>
    </location>
</feature>
<feature type="transmembrane region" description="Helical" evidence="1">
    <location>
        <begin position="20"/>
        <end position="42"/>
    </location>
</feature>